<gene>
    <name evidence="1" type="ORF">JNE38_22880</name>
</gene>
<dbReference type="Proteomes" id="UP000596248">
    <property type="component" value="Chromosome"/>
</dbReference>
<dbReference type="RefSeq" id="WP_203353424.1">
    <property type="nucleotide sequence ID" value="NZ_CP069127.1"/>
</dbReference>
<evidence type="ECO:0000313" key="2">
    <source>
        <dbReference type="Proteomes" id="UP000596248"/>
    </source>
</evidence>
<accession>A0ABX7FJG8</accession>
<dbReference type="EMBL" id="CP069127">
    <property type="protein sequence ID" value="QRG66358.1"/>
    <property type="molecule type" value="Genomic_DNA"/>
</dbReference>
<sequence>MDKDQEMWEKLFHELACIKSEMKAFKRKTRAELYQIKAELKEWQQRAQQQRLHEEGEQS</sequence>
<organism evidence="1 2">
    <name type="scientific">Brevibacillus choshinensis</name>
    <dbReference type="NCBI Taxonomy" id="54911"/>
    <lineage>
        <taxon>Bacteria</taxon>
        <taxon>Bacillati</taxon>
        <taxon>Bacillota</taxon>
        <taxon>Bacilli</taxon>
        <taxon>Bacillales</taxon>
        <taxon>Paenibacillaceae</taxon>
        <taxon>Brevibacillus</taxon>
    </lineage>
</organism>
<evidence type="ECO:0000313" key="1">
    <source>
        <dbReference type="EMBL" id="QRG66358.1"/>
    </source>
</evidence>
<proteinExistence type="predicted"/>
<protein>
    <submittedName>
        <fullName evidence="1">Uncharacterized protein</fullName>
    </submittedName>
</protein>
<keyword evidence="2" id="KW-1185">Reference proteome</keyword>
<name>A0ABX7FJG8_BRECH</name>
<reference evidence="1 2" key="1">
    <citation type="submission" date="2021-01" db="EMBL/GenBank/DDBJ databases">
        <title>Identification of strong promoters based on the transcriptome of Brevibacillus choshinensis.</title>
        <authorList>
            <person name="Yao D."/>
            <person name="Zhang K."/>
            <person name="Wu J."/>
        </authorList>
    </citation>
    <scope>NUCLEOTIDE SEQUENCE [LARGE SCALE GENOMIC DNA]</scope>
    <source>
        <strain evidence="1 2">HPD31-SP3</strain>
    </source>
</reference>